<proteinExistence type="predicted"/>
<keyword evidence="2 4" id="KW-0863">Zinc-finger</keyword>
<dbReference type="Gene3D" id="3.30.40.10">
    <property type="entry name" value="Zinc/RING finger domain, C3HC4 (zinc finger)"/>
    <property type="match status" value="1"/>
</dbReference>
<dbReference type="InterPro" id="IPR013083">
    <property type="entry name" value="Znf_RING/FYVE/PHD"/>
</dbReference>
<dbReference type="Pfam" id="PF00097">
    <property type="entry name" value="zf-C3HC4"/>
    <property type="match status" value="1"/>
</dbReference>
<reference evidence="6" key="1">
    <citation type="submission" date="2022-08" db="EMBL/GenBank/DDBJ databases">
        <title>A Global Phylogenomic Analysis of the Shiitake Genus Lentinula.</title>
        <authorList>
            <consortium name="DOE Joint Genome Institute"/>
            <person name="Sierra-Patev S."/>
            <person name="Min B."/>
            <person name="Naranjo-Ortiz M."/>
            <person name="Looney B."/>
            <person name="Konkel Z."/>
            <person name="Slot J.C."/>
            <person name="Sakamoto Y."/>
            <person name="Steenwyk J.L."/>
            <person name="Rokas A."/>
            <person name="Carro J."/>
            <person name="Camarero S."/>
            <person name="Ferreira P."/>
            <person name="Molpeceres G."/>
            <person name="Ruiz-Duenas F.J."/>
            <person name="Serrano A."/>
            <person name="Henrissat B."/>
            <person name="Drula E."/>
            <person name="Hughes K.W."/>
            <person name="Mata J.L."/>
            <person name="Ishikawa N.K."/>
            <person name="Vargas-Isla R."/>
            <person name="Ushijima S."/>
            <person name="Smith C.A."/>
            <person name="Ahrendt S."/>
            <person name="Andreopoulos W."/>
            <person name="He G."/>
            <person name="Labutti K."/>
            <person name="Lipzen A."/>
            <person name="Ng V."/>
            <person name="Riley R."/>
            <person name="Sandor L."/>
            <person name="Barry K."/>
            <person name="Martinez A.T."/>
            <person name="Xiao Y."/>
            <person name="Gibbons J.G."/>
            <person name="Terashima K."/>
            <person name="Grigoriev I.V."/>
            <person name="Hibbett D.S."/>
        </authorList>
    </citation>
    <scope>NUCLEOTIDE SEQUENCE</scope>
    <source>
        <strain evidence="6">RHP3577 ss4</strain>
    </source>
</reference>
<feature type="domain" description="RING-type" evidence="5">
    <location>
        <begin position="9"/>
        <end position="35"/>
    </location>
</feature>
<evidence type="ECO:0000259" key="5">
    <source>
        <dbReference type="PROSITE" id="PS50089"/>
    </source>
</evidence>
<dbReference type="InterPro" id="IPR017907">
    <property type="entry name" value="Znf_RING_CS"/>
</dbReference>
<evidence type="ECO:0000256" key="1">
    <source>
        <dbReference type="ARBA" id="ARBA00022723"/>
    </source>
</evidence>
<dbReference type="InterPro" id="IPR001841">
    <property type="entry name" value="Znf_RING"/>
</dbReference>
<evidence type="ECO:0000256" key="4">
    <source>
        <dbReference type="PROSITE-ProRule" id="PRU00175"/>
    </source>
</evidence>
<comment type="caution">
    <text evidence="6">The sequence shown here is derived from an EMBL/GenBank/DDBJ whole genome shotgun (WGS) entry which is preliminary data.</text>
</comment>
<accession>A0ABQ8VR77</accession>
<sequence>SVSAQSLNPCGHSVCAPCAEKWLYDQCAGTCPVCRRQCNLLRPVIANITVNNVVEKHIQLCALSGDITWQNGGTKLMSWMERSR</sequence>
<dbReference type="EMBL" id="JANVFT010000013">
    <property type="protein sequence ID" value="KAJ4498893.1"/>
    <property type="molecule type" value="Genomic_DNA"/>
</dbReference>
<dbReference type="SUPFAM" id="SSF57850">
    <property type="entry name" value="RING/U-box"/>
    <property type="match status" value="1"/>
</dbReference>
<evidence type="ECO:0000256" key="3">
    <source>
        <dbReference type="ARBA" id="ARBA00022833"/>
    </source>
</evidence>
<dbReference type="InterPro" id="IPR018957">
    <property type="entry name" value="Znf_C3HC4_RING-type"/>
</dbReference>
<dbReference type="Proteomes" id="UP001150217">
    <property type="component" value="Unassembled WGS sequence"/>
</dbReference>
<name>A0ABQ8VR77_9AGAR</name>
<evidence type="ECO:0000313" key="6">
    <source>
        <dbReference type="EMBL" id="KAJ4498893.1"/>
    </source>
</evidence>
<organism evidence="6 7">
    <name type="scientific">Lentinula lateritia</name>
    <dbReference type="NCBI Taxonomy" id="40482"/>
    <lineage>
        <taxon>Eukaryota</taxon>
        <taxon>Fungi</taxon>
        <taxon>Dikarya</taxon>
        <taxon>Basidiomycota</taxon>
        <taxon>Agaricomycotina</taxon>
        <taxon>Agaricomycetes</taxon>
        <taxon>Agaricomycetidae</taxon>
        <taxon>Agaricales</taxon>
        <taxon>Marasmiineae</taxon>
        <taxon>Omphalotaceae</taxon>
        <taxon>Lentinula</taxon>
    </lineage>
</organism>
<feature type="non-terminal residue" evidence="6">
    <location>
        <position position="1"/>
    </location>
</feature>
<keyword evidence="3" id="KW-0862">Zinc</keyword>
<evidence type="ECO:0000256" key="2">
    <source>
        <dbReference type="ARBA" id="ARBA00022771"/>
    </source>
</evidence>
<gene>
    <name evidence="6" type="ORF">C8R41DRAFT_755757</name>
</gene>
<dbReference type="PROSITE" id="PS50089">
    <property type="entry name" value="ZF_RING_2"/>
    <property type="match status" value="1"/>
</dbReference>
<protein>
    <recommendedName>
        <fullName evidence="5">RING-type domain-containing protein</fullName>
    </recommendedName>
</protein>
<keyword evidence="7" id="KW-1185">Reference proteome</keyword>
<keyword evidence="1" id="KW-0479">Metal-binding</keyword>
<dbReference type="PROSITE" id="PS00518">
    <property type="entry name" value="ZF_RING_1"/>
    <property type="match status" value="1"/>
</dbReference>
<evidence type="ECO:0000313" key="7">
    <source>
        <dbReference type="Proteomes" id="UP001150217"/>
    </source>
</evidence>